<feature type="chain" id="PRO_5047324858" evidence="1">
    <location>
        <begin position="18"/>
        <end position="63"/>
    </location>
</feature>
<name>A0ABQ6M685_9STRA</name>
<keyword evidence="3" id="KW-1185">Reference proteome</keyword>
<evidence type="ECO:0000313" key="2">
    <source>
        <dbReference type="EMBL" id="GMI20400.1"/>
    </source>
</evidence>
<comment type="caution">
    <text evidence="2">The sequence shown here is derived from an EMBL/GenBank/DDBJ whole genome shotgun (WGS) entry which is preliminary data.</text>
</comment>
<proteinExistence type="predicted"/>
<feature type="non-terminal residue" evidence="2">
    <location>
        <position position="63"/>
    </location>
</feature>
<feature type="signal peptide" evidence="1">
    <location>
        <begin position="1"/>
        <end position="17"/>
    </location>
</feature>
<protein>
    <submittedName>
        <fullName evidence="2">Uncharacterized protein</fullName>
    </submittedName>
</protein>
<gene>
    <name evidence="2" type="ORF">TeGR_g6842</name>
</gene>
<sequence length="63" mass="6538">MRFSNALGLALVLGLSSTPLPFGSTGLSAAVAEETVDVVAPPSLFSAAEMETMEASQESFEFQ</sequence>
<evidence type="ECO:0000313" key="3">
    <source>
        <dbReference type="Proteomes" id="UP001165060"/>
    </source>
</evidence>
<accession>A0ABQ6M685</accession>
<dbReference type="EMBL" id="BRYB01002489">
    <property type="protein sequence ID" value="GMI20400.1"/>
    <property type="molecule type" value="Genomic_DNA"/>
</dbReference>
<organism evidence="2 3">
    <name type="scientific">Tetraparma gracilis</name>
    <dbReference type="NCBI Taxonomy" id="2962635"/>
    <lineage>
        <taxon>Eukaryota</taxon>
        <taxon>Sar</taxon>
        <taxon>Stramenopiles</taxon>
        <taxon>Ochrophyta</taxon>
        <taxon>Bolidophyceae</taxon>
        <taxon>Parmales</taxon>
        <taxon>Triparmaceae</taxon>
        <taxon>Tetraparma</taxon>
    </lineage>
</organism>
<reference evidence="2 3" key="1">
    <citation type="journal article" date="2023" name="Commun. Biol.">
        <title>Genome analysis of Parmales, the sister group of diatoms, reveals the evolutionary specialization of diatoms from phago-mixotrophs to photoautotrophs.</title>
        <authorList>
            <person name="Ban H."/>
            <person name="Sato S."/>
            <person name="Yoshikawa S."/>
            <person name="Yamada K."/>
            <person name="Nakamura Y."/>
            <person name="Ichinomiya M."/>
            <person name="Sato N."/>
            <person name="Blanc-Mathieu R."/>
            <person name="Endo H."/>
            <person name="Kuwata A."/>
            <person name="Ogata H."/>
        </authorList>
    </citation>
    <scope>NUCLEOTIDE SEQUENCE [LARGE SCALE GENOMIC DNA]</scope>
</reference>
<dbReference type="Proteomes" id="UP001165060">
    <property type="component" value="Unassembled WGS sequence"/>
</dbReference>
<keyword evidence="1" id="KW-0732">Signal</keyword>
<evidence type="ECO:0000256" key="1">
    <source>
        <dbReference type="SAM" id="SignalP"/>
    </source>
</evidence>